<keyword evidence="1" id="KW-0812">Transmembrane</keyword>
<reference evidence="2 4" key="2">
    <citation type="journal article" date="2013" name="Environ. Sci. Technol.">
        <title>The 4-tert-butylphenol-utilizing bacterium Sphingobium fuliginis OMI can degrade bisphenols via phenolic ring hydroxylation and meta-cleavage pathway.</title>
        <authorList>
            <person name="Ogata Y."/>
            <person name="Goda S."/>
            <person name="Toyama T."/>
            <person name="Sei K."/>
            <person name="Ike M."/>
        </authorList>
    </citation>
    <scope>NUCLEOTIDE SEQUENCE [LARGE SCALE GENOMIC DNA]</scope>
    <source>
        <strain evidence="2 4">OMI</strain>
    </source>
</reference>
<accession>A0A292ZH32</accession>
<protein>
    <submittedName>
        <fullName evidence="2">Mobile element protein</fullName>
    </submittedName>
</protein>
<name>A0A292ZH32_SPHSA</name>
<reference evidence="2" key="3">
    <citation type="submission" date="2017-10" db="EMBL/GenBank/DDBJ databases">
        <title>Bioaugmenting a lab-scale membrane bioreactor with Sphingobium fuliginis OMI to degrade 4-tert-butylphenol.</title>
        <authorList>
            <person name="Takada K."/>
            <person name="Shiba T."/>
            <person name="Soda S."/>
            <person name="Inoue D."/>
            <person name="Miyake M."/>
            <person name="Eguchi M."/>
            <person name="Ike M."/>
        </authorList>
    </citation>
    <scope>NUCLEOTIDE SEQUENCE</scope>
    <source>
        <strain evidence="2">OMI</strain>
    </source>
</reference>
<comment type="caution">
    <text evidence="2">The sequence shown here is derived from an EMBL/GenBank/DDBJ whole genome shotgun (WGS) entry which is preliminary data.</text>
</comment>
<sequence>MDILALWEARKDISLEELRIALVEAGLTVSVAGLHRFFARRGMTRKKRLGMPSSKTAPTS</sequence>
<dbReference type="AlphaFoldDB" id="A0A292ZH32"/>
<reference evidence="2 4" key="1">
    <citation type="journal article" date="2013" name="Biodegradation">
        <title>Occurrence of 4-tert-butylphenol (4-t-BP) biodegradation in an aquatic sample caused by the presence of Spirodela polyrrhiza and isolation of a 4-t-BP-utilizing bacterium.</title>
        <authorList>
            <person name="Ogata Y."/>
            <person name="Toyama T."/>
            <person name="Yu N."/>
            <person name="Wang X."/>
            <person name="Sei K."/>
            <person name="Ike M."/>
        </authorList>
    </citation>
    <scope>NUCLEOTIDE SEQUENCE [LARGE SCALE GENOMIC DNA]</scope>
    <source>
        <strain evidence="2 4">OMI</strain>
    </source>
</reference>
<dbReference type="EMBL" id="BEWI01000032">
    <property type="protein sequence ID" value="GAY23240.1"/>
    <property type="molecule type" value="Genomic_DNA"/>
</dbReference>
<keyword evidence="1" id="KW-1133">Transmembrane helix</keyword>
<evidence type="ECO:0000313" key="3">
    <source>
        <dbReference type="EMBL" id="GAY23240.1"/>
    </source>
</evidence>
<evidence type="ECO:0000256" key="1">
    <source>
        <dbReference type="SAM" id="Phobius"/>
    </source>
</evidence>
<keyword evidence="1" id="KW-0472">Membrane</keyword>
<organism evidence="2 4">
    <name type="scientific">Sphingobium fuliginis (strain ATCC 27551)</name>
    <dbReference type="NCBI Taxonomy" id="336203"/>
    <lineage>
        <taxon>Bacteria</taxon>
        <taxon>Pseudomonadati</taxon>
        <taxon>Pseudomonadota</taxon>
        <taxon>Alphaproteobacteria</taxon>
        <taxon>Sphingomonadales</taxon>
        <taxon>Sphingomonadaceae</taxon>
        <taxon>Sphingobium</taxon>
    </lineage>
</organism>
<reference evidence="2" key="4">
    <citation type="submission" date="2017-10" db="EMBL/GenBank/DDBJ databases">
        <authorList>
            <person name="Banno H."/>
            <person name="Chua N.-H."/>
        </authorList>
    </citation>
    <scope>NUCLEOTIDE SEQUENCE</scope>
    <source>
        <strain evidence="2">OMI</strain>
    </source>
</reference>
<dbReference type="EMBL" id="BEWI01000032">
    <property type="protein sequence ID" value="GAY22153.1"/>
    <property type="molecule type" value="Genomic_DNA"/>
</dbReference>
<proteinExistence type="predicted"/>
<dbReference type="Proteomes" id="UP000221538">
    <property type="component" value="Unassembled WGS sequence"/>
</dbReference>
<feature type="transmembrane region" description="Helical" evidence="1">
    <location>
        <begin position="20"/>
        <end position="39"/>
    </location>
</feature>
<evidence type="ECO:0000313" key="2">
    <source>
        <dbReference type="EMBL" id="GAY22153.1"/>
    </source>
</evidence>
<gene>
    <name evidence="2" type="ORF">SFOMI_2708</name>
    <name evidence="3" type="ORF">SFOMI_3807</name>
</gene>
<evidence type="ECO:0000313" key="4">
    <source>
        <dbReference type="Proteomes" id="UP000221538"/>
    </source>
</evidence>